<feature type="domain" description="CusB-like beta-barrel" evidence="7">
    <location>
        <begin position="192"/>
        <end position="264"/>
    </location>
</feature>
<sequence length="369" mass="39729">MSMKATLSLSVLTLSILMSSPSAFAAMRGSAVTVVTEQVETHEINQSLSLIGKLEAAESVVVASEVAGKVNQIAVKANQNVQQGQLLIKLDDDKAQAALIEAKAYLKDEQRKLKEFQRLVKRNAITQTEIDAQKASVEIAQARLDAAQANLADLHITAPFSGTVGFIDFSRGKMVSAGTELLTLDDLSVMELDLQVPERYLSMLSIGMEVIAKTSAWGEQTFTGQVTGIDTRISSETLNLRVRIEFENPENLLKPGMLMNASLAFPAIEAPIIPVQALEYSGTKRYVYVIDGNNKATRQEVILGARVDNEVVIESGVEVGDKIVVQGIVNMRDGVEVKEIVAPGKSKTANATGNQGVQSTQDEAAKEAN</sequence>
<name>A0AA92R5Z1_9VIBR</name>
<evidence type="ECO:0000313" key="9">
    <source>
        <dbReference type="EMBL" id="QRG81995.1"/>
    </source>
</evidence>
<feature type="signal peptide" evidence="4">
    <location>
        <begin position="1"/>
        <end position="25"/>
    </location>
</feature>
<evidence type="ECO:0000259" key="5">
    <source>
        <dbReference type="Pfam" id="PF25876"/>
    </source>
</evidence>
<gene>
    <name evidence="9" type="ORF">JOS67_10280</name>
</gene>
<dbReference type="Pfam" id="PF25989">
    <property type="entry name" value="YknX_C"/>
    <property type="match status" value="1"/>
</dbReference>
<dbReference type="PANTHER" id="PTHR30469">
    <property type="entry name" value="MULTIDRUG RESISTANCE PROTEIN MDTA"/>
    <property type="match status" value="1"/>
</dbReference>
<evidence type="ECO:0000256" key="2">
    <source>
        <dbReference type="SAM" id="Coils"/>
    </source>
</evidence>
<dbReference type="SUPFAM" id="SSF111369">
    <property type="entry name" value="HlyD-like secretion proteins"/>
    <property type="match status" value="1"/>
</dbReference>
<keyword evidence="4" id="KW-0732">Signal</keyword>
<evidence type="ECO:0000259" key="7">
    <source>
        <dbReference type="Pfam" id="PF25954"/>
    </source>
</evidence>
<comment type="similarity">
    <text evidence="1">Belongs to the membrane fusion protein (MFP) (TC 8.A.1) family.</text>
</comment>
<dbReference type="Gene3D" id="2.40.50.100">
    <property type="match status" value="1"/>
</dbReference>
<dbReference type="Gene3D" id="2.40.420.20">
    <property type="match status" value="1"/>
</dbReference>
<dbReference type="InterPro" id="IPR058624">
    <property type="entry name" value="MdtA-like_HH"/>
</dbReference>
<dbReference type="PANTHER" id="PTHR30469:SF13">
    <property type="entry name" value="HAE1 FAMILY EFFLUX PUMP MFP COMPONENT"/>
    <property type="match status" value="1"/>
</dbReference>
<dbReference type="InterPro" id="IPR058637">
    <property type="entry name" value="YknX-like_C"/>
</dbReference>
<dbReference type="AlphaFoldDB" id="A0AA92R5Z1"/>
<dbReference type="Pfam" id="PF25876">
    <property type="entry name" value="HH_MFP_RND"/>
    <property type="match status" value="1"/>
</dbReference>
<feature type="coiled-coil region" evidence="2">
    <location>
        <begin position="99"/>
        <end position="157"/>
    </location>
</feature>
<dbReference type="Pfam" id="PF25954">
    <property type="entry name" value="Beta-barrel_RND_2"/>
    <property type="match status" value="1"/>
</dbReference>
<reference evidence="9 10" key="1">
    <citation type="submission" date="2021-01" db="EMBL/GenBank/DDBJ databases">
        <title>Characterization of a novel blaVMB-2- harboring plasmid in Vibrio diabolicus.</title>
        <authorList>
            <person name="Liu M."/>
        </authorList>
    </citation>
    <scope>NUCLEOTIDE SEQUENCE [LARGE SCALE GENOMIC DNA]</scope>
    <source>
        <strain evidence="9 10">SLV18</strain>
    </source>
</reference>
<proteinExistence type="inferred from homology"/>
<dbReference type="Gene3D" id="1.10.287.470">
    <property type="entry name" value="Helix hairpin bin"/>
    <property type="match status" value="1"/>
</dbReference>
<protein>
    <submittedName>
        <fullName evidence="9">Efflux RND transporter periplasmic adaptor subunit</fullName>
    </submittedName>
</protein>
<dbReference type="FunFam" id="2.40.30.170:FF:000010">
    <property type="entry name" value="Efflux RND transporter periplasmic adaptor subunit"/>
    <property type="match status" value="1"/>
</dbReference>
<dbReference type="Proteomes" id="UP000596337">
    <property type="component" value="Chromosome 1"/>
</dbReference>
<feature type="chain" id="PRO_5041648953" evidence="4">
    <location>
        <begin position="26"/>
        <end position="369"/>
    </location>
</feature>
<feature type="domain" description="Multidrug resistance protein MdtA-like barrel-sandwich hybrid" evidence="6">
    <location>
        <begin position="59"/>
        <end position="180"/>
    </location>
</feature>
<organism evidence="9 10">
    <name type="scientific">Vibrio diabolicus</name>
    <dbReference type="NCBI Taxonomy" id="50719"/>
    <lineage>
        <taxon>Bacteria</taxon>
        <taxon>Pseudomonadati</taxon>
        <taxon>Pseudomonadota</taxon>
        <taxon>Gammaproteobacteria</taxon>
        <taxon>Vibrionales</taxon>
        <taxon>Vibrionaceae</taxon>
        <taxon>Vibrio</taxon>
        <taxon>Vibrio diabolicus subgroup</taxon>
    </lineage>
</organism>
<feature type="domain" description="Multidrug resistance protein MdtA-like alpha-helical hairpin" evidence="5">
    <location>
        <begin position="93"/>
        <end position="152"/>
    </location>
</feature>
<evidence type="ECO:0000259" key="8">
    <source>
        <dbReference type="Pfam" id="PF25989"/>
    </source>
</evidence>
<accession>A0AA92R5Z1</accession>
<keyword evidence="2" id="KW-0175">Coiled coil</keyword>
<feature type="domain" description="YknX-like C-terminal permuted SH3-like" evidence="8">
    <location>
        <begin position="273"/>
        <end position="338"/>
    </location>
</feature>
<dbReference type="GO" id="GO:1990281">
    <property type="term" value="C:efflux pump complex"/>
    <property type="evidence" value="ECO:0007669"/>
    <property type="project" value="TreeGrafter"/>
</dbReference>
<dbReference type="Gene3D" id="2.40.30.170">
    <property type="match status" value="1"/>
</dbReference>
<dbReference type="EMBL" id="CP069195">
    <property type="protein sequence ID" value="QRG81995.1"/>
    <property type="molecule type" value="Genomic_DNA"/>
</dbReference>
<dbReference type="GO" id="GO:0015562">
    <property type="term" value="F:efflux transmembrane transporter activity"/>
    <property type="evidence" value="ECO:0007669"/>
    <property type="project" value="TreeGrafter"/>
</dbReference>
<dbReference type="RefSeq" id="WP_104971436.1">
    <property type="nucleotide sequence ID" value="NZ_CANMIY010000001.1"/>
</dbReference>
<evidence type="ECO:0000256" key="1">
    <source>
        <dbReference type="ARBA" id="ARBA00009477"/>
    </source>
</evidence>
<feature type="region of interest" description="Disordered" evidence="3">
    <location>
        <begin position="345"/>
        <end position="369"/>
    </location>
</feature>
<dbReference type="NCBIfam" id="TIGR01730">
    <property type="entry name" value="RND_mfp"/>
    <property type="match status" value="1"/>
</dbReference>
<evidence type="ECO:0000313" key="10">
    <source>
        <dbReference type="Proteomes" id="UP000596337"/>
    </source>
</evidence>
<dbReference type="InterPro" id="IPR058625">
    <property type="entry name" value="MdtA-like_BSH"/>
</dbReference>
<dbReference type="InterPro" id="IPR058792">
    <property type="entry name" value="Beta-barrel_RND_2"/>
</dbReference>
<dbReference type="Pfam" id="PF25917">
    <property type="entry name" value="BSH_RND"/>
    <property type="match status" value="1"/>
</dbReference>
<feature type="compositionally biased region" description="Polar residues" evidence="3">
    <location>
        <begin position="347"/>
        <end position="362"/>
    </location>
</feature>
<evidence type="ECO:0000259" key="6">
    <source>
        <dbReference type="Pfam" id="PF25917"/>
    </source>
</evidence>
<evidence type="ECO:0000256" key="3">
    <source>
        <dbReference type="SAM" id="MobiDB-lite"/>
    </source>
</evidence>
<dbReference type="FunFam" id="2.40.420.20:FF:000007">
    <property type="entry name" value="HAE1 family efflux pump MFP component"/>
    <property type="match status" value="1"/>
</dbReference>
<evidence type="ECO:0000256" key="4">
    <source>
        <dbReference type="SAM" id="SignalP"/>
    </source>
</evidence>
<dbReference type="InterPro" id="IPR006143">
    <property type="entry name" value="RND_pump_MFP"/>
</dbReference>